<comment type="caution">
    <text evidence="1">The sequence shown here is derived from an EMBL/GenBank/DDBJ whole genome shotgun (WGS) entry which is preliminary data.</text>
</comment>
<name>A0ACB7VUN8_DIOAL</name>
<evidence type="ECO:0000313" key="1">
    <source>
        <dbReference type="EMBL" id="KAH7678156.1"/>
    </source>
</evidence>
<evidence type="ECO:0000313" key="2">
    <source>
        <dbReference type="Proteomes" id="UP000827976"/>
    </source>
</evidence>
<gene>
    <name evidence="1" type="ORF">IHE45_07G131900</name>
</gene>
<proteinExistence type="predicted"/>
<protein>
    <submittedName>
        <fullName evidence="1">Uncharacterized protein</fullName>
    </submittedName>
</protein>
<dbReference type="EMBL" id="CM037017">
    <property type="protein sequence ID" value="KAH7678156.1"/>
    <property type="molecule type" value="Genomic_DNA"/>
</dbReference>
<dbReference type="Proteomes" id="UP000827976">
    <property type="component" value="Chromosome 7"/>
</dbReference>
<sequence length="87" mass="9542">MEGLIPYVYRMIVQYRSGGVKAPNVVSLWFNESPSASPSMAYMRLPGDSGRYIASDIQFFSPSSLSAPATTSSIQSPFRHSTSCKRS</sequence>
<organism evidence="1 2">
    <name type="scientific">Dioscorea alata</name>
    <name type="common">Purple yam</name>
    <dbReference type="NCBI Taxonomy" id="55571"/>
    <lineage>
        <taxon>Eukaryota</taxon>
        <taxon>Viridiplantae</taxon>
        <taxon>Streptophyta</taxon>
        <taxon>Embryophyta</taxon>
        <taxon>Tracheophyta</taxon>
        <taxon>Spermatophyta</taxon>
        <taxon>Magnoliopsida</taxon>
        <taxon>Liliopsida</taxon>
        <taxon>Dioscoreales</taxon>
        <taxon>Dioscoreaceae</taxon>
        <taxon>Dioscorea</taxon>
    </lineage>
</organism>
<reference evidence="2" key="1">
    <citation type="journal article" date="2022" name="Nat. Commun.">
        <title>Chromosome evolution and the genetic basis of agronomically important traits in greater yam.</title>
        <authorList>
            <person name="Bredeson J.V."/>
            <person name="Lyons J.B."/>
            <person name="Oniyinde I.O."/>
            <person name="Okereke N.R."/>
            <person name="Kolade O."/>
            <person name="Nnabue I."/>
            <person name="Nwadili C.O."/>
            <person name="Hribova E."/>
            <person name="Parker M."/>
            <person name="Nwogha J."/>
            <person name="Shu S."/>
            <person name="Carlson J."/>
            <person name="Kariba R."/>
            <person name="Muthemba S."/>
            <person name="Knop K."/>
            <person name="Barton G.J."/>
            <person name="Sherwood A.V."/>
            <person name="Lopez-Montes A."/>
            <person name="Asiedu R."/>
            <person name="Jamnadass R."/>
            <person name="Muchugi A."/>
            <person name="Goodstein D."/>
            <person name="Egesi C.N."/>
            <person name="Featherston J."/>
            <person name="Asfaw A."/>
            <person name="Simpson G.G."/>
            <person name="Dolezel J."/>
            <person name="Hendre P.S."/>
            <person name="Van Deynze A."/>
            <person name="Kumar P.L."/>
            <person name="Obidiegwu J.E."/>
            <person name="Bhattacharjee R."/>
            <person name="Rokhsar D.S."/>
        </authorList>
    </citation>
    <scope>NUCLEOTIDE SEQUENCE [LARGE SCALE GENOMIC DNA]</scope>
    <source>
        <strain evidence="2">cv. TDa95/00328</strain>
    </source>
</reference>
<accession>A0ACB7VUN8</accession>
<keyword evidence="2" id="KW-1185">Reference proteome</keyword>